<evidence type="ECO:0000313" key="2">
    <source>
        <dbReference type="EMBL" id="KAJ8488333.1"/>
    </source>
</evidence>
<dbReference type="AlphaFoldDB" id="A0AAD7XAZ5"/>
<name>A0AAD7XAZ5_9APHY</name>
<feature type="compositionally biased region" description="Polar residues" evidence="1">
    <location>
        <begin position="392"/>
        <end position="420"/>
    </location>
</feature>
<evidence type="ECO:0000313" key="3">
    <source>
        <dbReference type="Proteomes" id="UP001215151"/>
    </source>
</evidence>
<gene>
    <name evidence="2" type="ORF">ONZ51_g3611</name>
</gene>
<keyword evidence="3" id="KW-1185">Reference proteome</keyword>
<organism evidence="2 3">
    <name type="scientific">Trametes cubensis</name>
    <dbReference type="NCBI Taxonomy" id="1111947"/>
    <lineage>
        <taxon>Eukaryota</taxon>
        <taxon>Fungi</taxon>
        <taxon>Dikarya</taxon>
        <taxon>Basidiomycota</taxon>
        <taxon>Agaricomycotina</taxon>
        <taxon>Agaricomycetes</taxon>
        <taxon>Polyporales</taxon>
        <taxon>Polyporaceae</taxon>
        <taxon>Trametes</taxon>
    </lineage>
</organism>
<sequence length="705" mass="78554">MTTRRTADDDTETYVLLVDAPNVATARERHAWDMVYRFEVSLVDMMSIPVAATNPGTDSAQFQRLVADQAPYGSCHSQGHSSAVHTQGYCISLGIEQRLPWNKVELSTFDQLILDTASGTSWVYGYKYRAVHSSQSPPPADAIDPVAVYYYPTRESSAESQMLCWLSAPGPTAAFKELYFKDGYGADLIDGKEVILKDISVIRQEHVGAKEIVALLRPKADTWQIGRIFSCGARMRPTKFFFDFRFAIAFGVSKETNECRVNGVIGLNCSDVQPDSEAKDIVPACRPSFMTALANTQHNPRPLPPADTGLQGETIMYFALRPYLLEIEDEYQWDHWIAFNRWVGPTPPWTALIPLTESSELTKLWTVRLLRIKILGQRISNHVVHASPGNGITLSPLSNNAESKNTNPVESATAGQPNETPDQKNEFVPMAHEFDFSNEFVEVVLDTGCSLSYAPPAFVQALQRDVFPQGKTSPAHTFGQHWQPEYTVPSSVYPLNQWVCEVTFAGKGGEPVTVALPCDPFLATFDPAWTPSDHREGLICSIPVSRNTSMGHENFWRFGLAHSHFDCNTHTHAATPHYAALYWCLDGKYQTCPISWRYEGEAYNGATDSWKPLILLANIGTASEANGSMGIDRFVGTISMSTPDCDKPHTFTCRIWFREAIRMLQEHGIVSCRSVHAWRGSHQTWETIMGTLSRSVDVLGSCMKI</sequence>
<protein>
    <submittedName>
        <fullName evidence="2">Uncharacterized protein</fullName>
    </submittedName>
</protein>
<feature type="region of interest" description="Disordered" evidence="1">
    <location>
        <begin position="392"/>
        <end position="422"/>
    </location>
</feature>
<reference evidence="2" key="1">
    <citation type="submission" date="2022-11" db="EMBL/GenBank/DDBJ databases">
        <title>Genome Sequence of Cubamyces cubensis.</title>
        <authorList>
            <person name="Buettner E."/>
        </authorList>
    </citation>
    <scope>NUCLEOTIDE SEQUENCE</scope>
    <source>
        <strain evidence="2">MPL-01</strain>
    </source>
</reference>
<dbReference type="EMBL" id="JAPEVG010000064">
    <property type="protein sequence ID" value="KAJ8488333.1"/>
    <property type="molecule type" value="Genomic_DNA"/>
</dbReference>
<proteinExistence type="predicted"/>
<accession>A0AAD7XAZ5</accession>
<comment type="caution">
    <text evidence="2">The sequence shown here is derived from an EMBL/GenBank/DDBJ whole genome shotgun (WGS) entry which is preliminary data.</text>
</comment>
<dbReference type="Gene3D" id="2.40.70.10">
    <property type="entry name" value="Acid Proteases"/>
    <property type="match status" value="1"/>
</dbReference>
<dbReference type="Proteomes" id="UP001215151">
    <property type="component" value="Unassembled WGS sequence"/>
</dbReference>
<dbReference type="InterPro" id="IPR021109">
    <property type="entry name" value="Peptidase_aspartic_dom_sf"/>
</dbReference>
<evidence type="ECO:0000256" key="1">
    <source>
        <dbReference type="SAM" id="MobiDB-lite"/>
    </source>
</evidence>